<keyword evidence="8" id="KW-0238">DNA-binding</keyword>
<accession>A0AA48P921</accession>
<dbReference type="InterPro" id="IPR036397">
    <property type="entry name" value="RNaseH_sf"/>
</dbReference>
<keyword evidence="3" id="KW-0808">Transferase</keyword>
<evidence type="ECO:0000256" key="2">
    <source>
        <dbReference type="ARBA" id="ARBA00012417"/>
    </source>
</evidence>
<dbReference type="GO" id="GO:0039693">
    <property type="term" value="P:viral DNA genome replication"/>
    <property type="evidence" value="ECO:0007669"/>
    <property type="project" value="UniProtKB-KW"/>
</dbReference>
<evidence type="ECO:0000256" key="3">
    <source>
        <dbReference type="ARBA" id="ARBA00022679"/>
    </source>
</evidence>
<dbReference type="SUPFAM" id="SSF53098">
    <property type="entry name" value="Ribonuclease H-like"/>
    <property type="match status" value="1"/>
</dbReference>
<dbReference type="GO" id="GO:0006260">
    <property type="term" value="P:DNA replication"/>
    <property type="evidence" value="ECO:0007669"/>
    <property type="project" value="UniProtKB-KW"/>
</dbReference>
<dbReference type="Pfam" id="PF00136">
    <property type="entry name" value="DNA_pol_B"/>
    <property type="match status" value="1"/>
</dbReference>
<reference evidence="12" key="1">
    <citation type="journal article" date="2023" name="Front. Mar. Sci.">
        <title>Tracing the invertebrate herpesviruses in the global sequence datasets.</title>
        <authorList>
            <person name="Rosani U."/>
            <person name="Gaia M."/>
            <person name="Delmont T.O."/>
            <person name="Krupovic M."/>
        </authorList>
    </citation>
    <scope>NUCLEOTIDE SEQUENCE</scope>
    <source>
        <strain evidence="12">MalacoHV4/Med/2018 155</strain>
    </source>
</reference>
<sequence>MIARIRLCLCAKHFRVKALHKLMWETHVLQHELKECNRKRDRDHKLQEISARQHYIAFDIETNFEPHRPGNKDSCDEVICISAVLFNSTDGIKDHRVFMRNPKPNDNDSPCLFLNRARIIEKCSRIVHVGDFTDAVRGTTLNMNAFEVVLYPSELDTLEGFLAYVRDNNTAVVTGFNMFKFDLMVIENRYNYLLTKERRKITENRQTQEYGFEKKFKLSFTHRTDNGGSIRHNIKYDEQVALLKKRAKRKRSVSTDGRKRRRVQPPIDMFFAVAPGRPKPPLYERCRGSTIAGDSSDEDNNNECQDDLDKKDELWKHNSYRVNAESVMSLYKYTSTISMDHVGLLDAMRVLSDDKNRGCKLDTLASKQLGLHKLDDPRVSYANMFKTWTCGNTDDLETLTAYSWVDSLLVALLVITSKTESFHAALSIETNLSPRELYVDAMIPIVCSLFYKCGARRGGIALPDTGIIRDDAYMSKPGFVFDPTSQFDFENLKFPAGRTVNNRGVFNLPSSTVDYSSQYPTIICRLCLCPTSLLTQEAIDQQNLTEGFHYTKIHIENVCEKVNRRLGRDYFFCKSTFYNALGPEVCKDLLAKRNEIKLLMKHTNVSREKDRYNAQQLAIKKVNNSIYGTYARLCQPVGAAITKVARDDMLYAAETWLSEMSHGLFNGDTDSIFPLLGTMEDCGNLSRLVSHLGLPRKSSLVVIQDKMMDIHTNYLAKVNEQIHPSRLELEKLFWGVVMFGKKNYVGFKTVPTGDDEQPYTMLFHGAGVSGIKKTSTFVTRRVQFIMIKLLFRGDISGMFAFARDLYDFVSNETFIEEVLEHRERVLCDNVDRCNSRVEGASHMLDVDNNERLSAAESELTAFVYGGGKEEERKRLKGGLLPMKYLVSEEKVGDMAKMITVSCKKAWHYCRCNGLDAAHAPMFVDVVRGSSVQIGTPIQSLMRVLLVDCDAGKEEDRKRMKKLANKKHDRLDITAMPERLLGKRPYRYQLSKQHELMAMALMDHISQEENKMAMLRTNNFNRNCNAVVEPADFIANGQHKLKLRRVMYFLEAYKESDTRPPLYVTDKDYTVSSLCELPESTTRETWEPLGSVKRQLNVCRLTVTDRRNLKNMQGRTVDLWQMYVDLIHSSKDHSWRYYIISGDTLHCLHHKDKTVVSKLLDTPPIDTKVVKLRPDDSSWSVEIEIGAKTLLVILDMWAYRQQTRSTPYISEQYSGKCSISNRDSYLLNAANAFACTLKTESLRDILNTKGIPTKNNTDAIVYFQAVCNRNVIIVWVLQVKGLPTTTLRYFTVRACPKYSKPVELPITSIDRDDLRNVSHGLGDAGSSEPTSSRWLWGRKSGSVMLRDLQKAFSKRRPLRYLTSLSFNHSNCTVSVHHESEAHACVIDMVTTGNRFVQHIPNACTLRKINTAQQNTVGLSRNRFTRQTKLVYAVPPVGRRVEVSTCSD</sequence>
<dbReference type="InterPro" id="IPR012337">
    <property type="entry name" value="RNaseH-like_sf"/>
</dbReference>
<dbReference type="InterPro" id="IPR023211">
    <property type="entry name" value="DNA_pol_palm_dom_sf"/>
</dbReference>
<proteinExistence type="inferred from homology"/>
<evidence type="ECO:0000256" key="7">
    <source>
        <dbReference type="ARBA" id="ARBA00023109"/>
    </source>
</evidence>
<evidence type="ECO:0000256" key="4">
    <source>
        <dbReference type="ARBA" id="ARBA00022695"/>
    </source>
</evidence>
<organism evidence="12">
    <name type="scientific">Malaco herpesvirus 4</name>
    <dbReference type="NCBI Taxonomy" id="3031800"/>
    <lineage>
        <taxon>Viruses</taxon>
        <taxon>Duplodnaviria</taxon>
        <taxon>Heunggongvirae</taxon>
        <taxon>Peploviricota</taxon>
        <taxon>Herviviricetes</taxon>
        <taxon>Herpesvirales</taxon>
        <taxon>Malacoherpesviridae</taxon>
    </lineage>
</organism>
<evidence type="ECO:0000259" key="11">
    <source>
        <dbReference type="Pfam" id="PF03104"/>
    </source>
</evidence>
<keyword evidence="5" id="KW-0235">DNA replication</keyword>
<keyword evidence="4" id="KW-0548">Nucleotidyltransferase</keyword>
<evidence type="ECO:0000256" key="9">
    <source>
        <dbReference type="ARBA" id="ARBA00049244"/>
    </source>
</evidence>
<dbReference type="Gene3D" id="3.90.1600.10">
    <property type="entry name" value="Palm domain of DNA polymerase"/>
    <property type="match status" value="1"/>
</dbReference>
<feature type="domain" description="DNA-directed DNA polymerase family B multifunctional" evidence="10">
    <location>
        <begin position="502"/>
        <end position="673"/>
    </location>
</feature>
<dbReference type="Gene3D" id="1.10.287.690">
    <property type="entry name" value="Helix hairpin bin"/>
    <property type="match status" value="1"/>
</dbReference>
<dbReference type="InterPro" id="IPR006134">
    <property type="entry name" value="DNA-dir_DNA_pol_B_multi_dom"/>
</dbReference>
<dbReference type="InterPro" id="IPR006133">
    <property type="entry name" value="DNA-dir_DNA_pol_B_exonuc"/>
</dbReference>
<dbReference type="InterPro" id="IPR006172">
    <property type="entry name" value="DNA-dir_DNA_pol_B"/>
</dbReference>
<dbReference type="InterPro" id="IPR043502">
    <property type="entry name" value="DNA/RNA_pol_sf"/>
</dbReference>
<feature type="domain" description="DNA-directed DNA polymerase family B exonuclease" evidence="11">
    <location>
        <begin position="39"/>
        <end position="221"/>
    </location>
</feature>
<comment type="similarity">
    <text evidence="1">Belongs to the DNA polymerase type-B family.</text>
</comment>
<keyword evidence="7" id="KW-1194">Viral DNA replication</keyword>
<protein>
    <recommendedName>
        <fullName evidence="2">DNA-directed DNA polymerase</fullName>
        <ecNumber evidence="2">2.7.7.7</ecNumber>
    </recommendedName>
</protein>
<dbReference type="GO" id="GO:0003887">
    <property type="term" value="F:DNA-directed DNA polymerase activity"/>
    <property type="evidence" value="ECO:0007669"/>
    <property type="project" value="UniProtKB-KW"/>
</dbReference>
<dbReference type="SUPFAM" id="SSF56672">
    <property type="entry name" value="DNA/RNA polymerases"/>
    <property type="match status" value="1"/>
</dbReference>
<evidence type="ECO:0000256" key="8">
    <source>
        <dbReference type="ARBA" id="ARBA00023125"/>
    </source>
</evidence>
<dbReference type="PANTHER" id="PTHR10322:SF23">
    <property type="entry name" value="DNA POLYMERASE DELTA CATALYTIC SUBUNIT"/>
    <property type="match status" value="1"/>
</dbReference>
<evidence type="ECO:0000256" key="5">
    <source>
        <dbReference type="ARBA" id="ARBA00022705"/>
    </source>
</evidence>
<comment type="catalytic activity">
    <reaction evidence="9">
        <text>DNA(n) + a 2'-deoxyribonucleoside 5'-triphosphate = DNA(n+1) + diphosphate</text>
        <dbReference type="Rhea" id="RHEA:22508"/>
        <dbReference type="Rhea" id="RHEA-COMP:17339"/>
        <dbReference type="Rhea" id="RHEA-COMP:17340"/>
        <dbReference type="ChEBI" id="CHEBI:33019"/>
        <dbReference type="ChEBI" id="CHEBI:61560"/>
        <dbReference type="ChEBI" id="CHEBI:173112"/>
        <dbReference type="EC" id="2.7.7.7"/>
    </reaction>
</comment>
<dbReference type="Pfam" id="PF03104">
    <property type="entry name" value="DNA_pol_B_exo1"/>
    <property type="match status" value="1"/>
</dbReference>
<evidence type="ECO:0000313" key="12">
    <source>
        <dbReference type="EMBL" id="DBA11701.1"/>
    </source>
</evidence>
<keyword evidence="6" id="KW-0239">DNA-directed DNA polymerase</keyword>
<dbReference type="GO" id="GO:0000166">
    <property type="term" value="F:nucleotide binding"/>
    <property type="evidence" value="ECO:0007669"/>
    <property type="project" value="InterPro"/>
</dbReference>
<dbReference type="PANTHER" id="PTHR10322">
    <property type="entry name" value="DNA POLYMERASE CATALYTIC SUBUNIT"/>
    <property type="match status" value="1"/>
</dbReference>
<dbReference type="EMBL" id="BK063090">
    <property type="protein sequence ID" value="DBA11701.1"/>
    <property type="molecule type" value="Genomic_DNA"/>
</dbReference>
<evidence type="ECO:0000259" key="10">
    <source>
        <dbReference type="Pfam" id="PF00136"/>
    </source>
</evidence>
<dbReference type="EC" id="2.7.7.7" evidence="2"/>
<evidence type="ECO:0000256" key="6">
    <source>
        <dbReference type="ARBA" id="ARBA00022932"/>
    </source>
</evidence>
<dbReference type="SMART" id="SM00486">
    <property type="entry name" value="POLBc"/>
    <property type="match status" value="1"/>
</dbReference>
<reference evidence="12" key="2">
    <citation type="submission" date="2023-01" db="EMBL/GenBank/DDBJ databases">
        <authorList>
            <person name="Rosani U."/>
            <person name="Delmont T.O."/>
            <person name="Gaia M."/>
            <person name="Krupovic M."/>
        </authorList>
    </citation>
    <scope>NUCLEOTIDE SEQUENCE</scope>
    <source>
        <strain evidence="12">MalacoHV4/Med/2018 155</strain>
    </source>
</reference>
<dbReference type="GO" id="GO:0003677">
    <property type="term" value="F:DNA binding"/>
    <property type="evidence" value="ECO:0007669"/>
    <property type="project" value="UniProtKB-KW"/>
</dbReference>
<dbReference type="InterPro" id="IPR050240">
    <property type="entry name" value="DNA_pol_type-B"/>
</dbReference>
<name>A0AA48P921_9VIRU</name>
<dbReference type="Gene3D" id="3.30.420.10">
    <property type="entry name" value="Ribonuclease H-like superfamily/Ribonuclease H"/>
    <property type="match status" value="1"/>
</dbReference>
<evidence type="ECO:0000256" key="1">
    <source>
        <dbReference type="ARBA" id="ARBA00005755"/>
    </source>
</evidence>